<dbReference type="GO" id="GO:0005524">
    <property type="term" value="F:ATP binding"/>
    <property type="evidence" value="ECO:0007669"/>
    <property type="project" value="UniProtKB-KW"/>
</dbReference>
<dbReference type="InterPro" id="IPR027417">
    <property type="entry name" value="P-loop_NTPase"/>
</dbReference>
<dbReference type="EMBL" id="MPUH01000139">
    <property type="protein sequence ID" value="OMJ88889.1"/>
    <property type="molecule type" value="Genomic_DNA"/>
</dbReference>
<feature type="domain" description="Helicase ATP-binding" evidence="10">
    <location>
        <begin position="47"/>
        <end position="206"/>
    </location>
</feature>
<reference evidence="12 14" key="1">
    <citation type="submission" date="2016-11" db="EMBL/GenBank/DDBJ databases">
        <title>The macronuclear genome of Stentor coeruleus: a giant cell with tiny introns.</title>
        <authorList>
            <person name="Slabodnick M."/>
            <person name="Ruby J.G."/>
            <person name="Reiff S.B."/>
            <person name="Swart E.C."/>
            <person name="Gosai S."/>
            <person name="Prabakaran S."/>
            <person name="Witkowska E."/>
            <person name="Larue G.E."/>
            <person name="Fisher S."/>
            <person name="Freeman R.M."/>
            <person name="Gunawardena J."/>
            <person name="Chu W."/>
            <person name="Stover N.A."/>
            <person name="Gregory B.D."/>
            <person name="Nowacki M."/>
            <person name="Derisi J."/>
            <person name="Roy S.W."/>
            <person name="Marshall W.F."/>
            <person name="Sood P."/>
        </authorList>
    </citation>
    <scope>NUCLEOTIDE SEQUENCE [LARGE SCALE GENOMIC DNA]</scope>
    <source>
        <strain evidence="12">WM001</strain>
    </source>
</reference>
<keyword evidence="2" id="KW-0507">mRNA processing</keyword>
<dbReference type="GO" id="GO:0006397">
    <property type="term" value="P:mRNA processing"/>
    <property type="evidence" value="ECO:0007669"/>
    <property type="project" value="UniProtKB-KW"/>
</dbReference>
<feature type="domain" description="Helicase C-terminal" evidence="11">
    <location>
        <begin position="231"/>
        <end position="410"/>
    </location>
</feature>
<evidence type="ECO:0000256" key="5">
    <source>
        <dbReference type="ARBA" id="ARBA00022806"/>
    </source>
</evidence>
<evidence type="ECO:0000256" key="6">
    <source>
        <dbReference type="ARBA" id="ARBA00022840"/>
    </source>
</evidence>
<dbReference type="InterPro" id="IPR011545">
    <property type="entry name" value="DEAD/DEAH_box_helicase_dom"/>
</dbReference>
<keyword evidence="14" id="KW-1185">Reference proteome</keyword>
<dbReference type="InterPro" id="IPR001650">
    <property type="entry name" value="Helicase_C-like"/>
</dbReference>
<evidence type="ECO:0000313" key="14">
    <source>
        <dbReference type="Proteomes" id="UP000187209"/>
    </source>
</evidence>
<dbReference type="Pfam" id="PF04408">
    <property type="entry name" value="WHD_HA2"/>
    <property type="match status" value="1"/>
</dbReference>
<name>A0A1R2CIN3_9CILI</name>
<dbReference type="Pfam" id="PF00270">
    <property type="entry name" value="DEAD"/>
    <property type="match status" value="1"/>
</dbReference>
<dbReference type="Pfam" id="PF21010">
    <property type="entry name" value="HA2_C"/>
    <property type="match status" value="1"/>
</dbReference>
<dbReference type="PROSITE" id="PS51192">
    <property type="entry name" value="HELICASE_ATP_BIND_1"/>
    <property type="match status" value="1"/>
</dbReference>
<dbReference type="EMBL" id="MPUH01000028">
    <property type="protein sequence ID" value="OMJ94350.1"/>
    <property type="molecule type" value="Genomic_DNA"/>
</dbReference>
<keyword evidence="6" id="KW-0067">ATP-binding</keyword>
<dbReference type="SMART" id="SM00490">
    <property type="entry name" value="HELICc"/>
    <property type="match status" value="1"/>
</dbReference>
<evidence type="ECO:0000256" key="2">
    <source>
        <dbReference type="ARBA" id="ARBA00022664"/>
    </source>
</evidence>
<organism evidence="12 14">
    <name type="scientific">Stentor coeruleus</name>
    <dbReference type="NCBI Taxonomy" id="5963"/>
    <lineage>
        <taxon>Eukaryota</taxon>
        <taxon>Sar</taxon>
        <taxon>Alveolata</taxon>
        <taxon>Ciliophora</taxon>
        <taxon>Postciliodesmatophora</taxon>
        <taxon>Heterotrichea</taxon>
        <taxon>Heterotrichida</taxon>
        <taxon>Stentoridae</taxon>
        <taxon>Stentor</taxon>
    </lineage>
</organism>
<dbReference type="SMART" id="SM00487">
    <property type="entry name" value="DEXDc"/>
    <property type="match status" value="1"/>
</dbReference>
<dbReference type="InterPro" id="IPR048333">
    <property type="entry name" value="HA2_WH"/>
</dbReference>
<dbReference type="PANTHER" id="PTHR18934:SF109">
    <property type="entry name" value="ATP-DEPENDENT RNA HELICASE DHX15 HOMOLOG"/>
    <property type="match status" value="1"/>
</dbReference>
<dbReference type="PANTHER" id="PTHR18934">
    <property type="entry name" value="ATP-DEPENDENT RNA HELICASE"/>
    <property type="match status" value="1"/>
</dbReference>
<dbReference type="Pfam" id="PF07717">
    <property type="entry name" value="OB_NTP_bind"/>
    <property type="match status" value="1"/>
</dbReference>
<dbReference type="OrthoDB" id="10253254at2759"/>
<dbReference type="GO" id="GO:0003723">
    <property type="term" value="F:RNA binding"/>
    <property type="evidence" value="ECO:0007669"/>
    <property type="project" value="TreeGrafter"/>
</dbReference>
<dbReference type="GO" id="GO:0008380">
    <property type="term" value="P:RNA splicing"/>
    <property type="evidence" value="ECO:0007669"/>
    <property type="project" value="UniProtKB-KW"/>
</dbReference>
<dbReference type="FunFam" id="3.40.50.300:FF:000007">
    <property type="entry name" value="Pre-mRNA-splicing factor ATP-dependent RNA helicase"/>
    <property type="match status" value="1"/>
</dbReference>
<evidence type="ECO:0000256" key="3">
    <source>
        <dbReference type="ARBA" id="ARBA00022741"/>
    </source>
</evidence>
<gene>
    <name evidence="13" type="ORF">SteCoe_2554</name>
    <name evidence="12" type="ORF">SteCoe_9095</name>
</gene>
<dbReference type="Pfam" id="PF00271">
    <property type="entry name" value="Helicase_C"/>
    <property type="match status" value="1"/>
</dbReference>
<evidence type="ECO:0000259" key="11">
    <source>
        <dbReference type="PROSITE" id="PS51194"/>
    </source>
</evidence>
<sequence>MERRRSRSPRAAPTRNPLTQKPYSSNYTKLLKDRKSLPVYEALLQLENLLKLHQVIILQGETGSGKTTQVPQYLAGLQKKVACTQPRRVAAMSVAKRVAEEMDVKLGEHVGYSVRFDECSSESTLLKYLTDGMLLREAMKHPTLDQYDIIILDEAHERTLATDILFGLMKEVLQKRRDLKVIVMSATLNADKFQHYFEGAPLLSVPGRLFPVEVFFTQVAEEDYVAAAVKTVMQIHAFEDPGDILVFLTGEEEIETACRNIKKEANKYGESVGKLLVIPLYSTLPPSAQQKIFEPAPGPNTKNIPGRKCIIATNIAETSLTIDGVVYVVDSGLSKQKVYNPRMRVESLMVSPISKASAKQRAGRAGRTQPGKCYRLYTEETYRSELQETTHPEILRSNLTSVVLTLRVMGIDNLVKFDFMDPPAPETMMRALEILNFLGALDDEGDLTELGSLISEFPLDPELSKILITSERFKCSDDILTLCAMLSVQNPFLRPKESGEVADKAKAQFAHQDGDHLTLISVFSAYIREGQRQDWCSHNFINPRSMRAAAEIRDQLLVKFNKLGLQVLSEERGRSENIRKCICSGFFTQVACKEKSSIYATLKEKQCVAIHPSTTLAFRPEWVLYHEYILTSKNYIRTVSIINPIWLLELAPHYFELEGFPDSQGKRQLESLKKSRAKNKK</sequence>
<evidence type="ECO:0000256" key="7">
    <source>
        <dbReference type="ARBA" id="ARBA00023187"/>
    </source>
</evidence>
<dbReference type="AlphaFoldDB" id="A0A1R2CIN3"/>
<dbReference type="CDD" id="cd18791">
    <property type="entry name" value="SF2_C_RHA"/>
    <property type="match status" value="1"/>
</dbReference>
<keyword evidence="7" id="KW-0508">mRNA splicing</keyword>
<dbReference type="FunFam" id="3.40.50.300:FF:000615">
    <property type="entry name" value="pre-mRNA-splicing factor ATP-dependent RNA helicase DEAH7"/>
    <property type="match status" value="1"/>
</dbReference>
<keyword evidence="5" id="KW-0347">Helicase</keyword>
<keyword evidence="3" id="KW-0547">Nucleotide-binding</keyword>
<comment type="caution">
    <text evidence="12">The sequence shown here is derived from an EMBL/GenBank/DDBJ whole genome shotgun (WGS) entry which is preliminary data.</text>
</comment>
<dbReference type="InterPro" id="IPR011709">
    <property type="entry name" value="DEAD-box_helicase_OB_fold"/>
</dbReference>
<dbReference type="InterPro" id="IPR007502">
    <property type="entry name" value="Helicase-assoc_dom"/>
</dbReference>
<dbReference type="GO" id="GO:0003724">
    <property type="term" value="F:RNA helicase activity"/>
    <property type="evidence" value="ECO:0007669"/>
    <property type="project" value="UniProtKB-EC"/>
</dbReference>
<dbReference type="Gene3D" id="1.20.120.1080">
    <property type="match status" value="1"/>
</dbReference>
<evidence type="ECO:0000313" key="13">
    <source>
        <dbReference type="EMBL" id="OMJ94350.1"/>
    </source>
</evidence>
<dbReference type="SMART" id="SM00847">
    <property type="entry name" value="HA2"/>
    <property type="match status" value="1"/>
</dbReference>
<evidence type="ECO:0000259" key="10">
    <source>
        <dbReference type="PROSITE" id="PS51192"/>
    </source>
</evidence>
<dbReference type="SUPFAM" id="SSF52540">
    <property type="entry name" value="P-loop containing nucleoside triphosphate hydrolases"/>
    <property type="match status" value="1"/>
</dbReference>
<dbReference type="FunFam" id="1.20.120.1080:FF:000003">
    <property type="entry name" value="Pre-mRNA-splicing factor ATP-dependent RNA helicase PRP43"/>
    <property type="match status" value="1"/>
</dbReference>
<proteinExistence type="predicted"/>
<comment type="catalytic activity">
    <reaction evidence="8">
        <text>ATP + H2O = ADP + phosphate + H(+)</text>
        <dbReference type="Rhea" id="RHEA:13065"/>
        <dbReference type="ChEBI" id="CHEBI:15377"/>
        <dbReference type="ChEBI" id="CHEBI:15378"/>
        <dbReference type="ChEBI" id="CHEBI:30616"/>
        <dbReference type="ChEBI" id="CHEBI:43474"/>
        <dbReference type="ChEBI" id="CHEBI:456216"/>
        <dbReference type="EC" id="3.6.4.13"/>
    </reaction>
</comment>
<evidence type="ECO:0000256" key="9">
    <source>
        <dbReference type="SAM" id="MobiDB-lite"/>
    </source>
</evidence>
<dbReference type="PROSITE" id="PS51194">
    <property type="entry name" value="HELICASE_CTER"/>
    <property type="match status" value="1"/>
</dbReference>
<evidence type="ECO:0000256" key="8">
    <source>
        <dbReference type="ARBA" id="ARBA00047984"/>
    </source>
</evidence>
<dbReference type="Proteomes" id="UP000187209">
    <property type="component" value="Unassembled WGS sequence"/>
</dbReference>
<evidence type="ECO:0000256" key="4">
    <source>
        <dbReference type="ARBA" id="ARBA00022801"/>
    </source>
</evidence>
<protein>
    <recommendedName>
        <fullName evidence="1">RNA helicase</fullName>
        <ecNumber evidence="1">3.6.4.13</ecNumber>
    </recommendedName>
</protein>
<keyword evidence="4" id="KW-0378">Hydrolase</keyword>
<accession>A0A1R2CIN3</accession>
<feature type="region of interest" description="Disordered" evidence="9">
    <location>
        <begin position="1"/>
        <end position="23"/>
    </location>
</feature>
<dbReference type="EC" id="3.6.4.13" evidence="1"/>
<evidence type="ECO:0000256" key="1">
    <source>
        <dbReference type="ARBA" id="ARBA00012552"/>
    </source>
</evidence>
<dbReference type="Gene3D" id="3.40.50.300">
    <property type="entry name" value="P-loop containing nucleotide triphosphate hydrolases"/>
    <property type="match status" value="2"/>
</dbReference>
<dbReference type="InterPro" id="IPR014001">
    <property type="entry name" value="Helicase_ATP-bd"/>
</dbReference>
<evidence type="ECO:0000313" key="12">
    <source>
        <dbReference type="EMBL" id="OMJ88889.1"/>
    </source>
</evidence>
<dbReference type="GO" id="GO:0016787">
    <property type="term" value="F:hydrolase activity"/>
    <property type="evidence" value="ECO:0007669"/>
    <property type="project" value="UniProtKB-KW"/>
</dbReference>